<keyword evidence="1" id="KW-0732">Signal</keyword>
<gene>
    <name evidence="2" type="ORF">M404DRAFT_335453</name>
</gene>
<reference evidence="2 3" key="1">
    <citation type="submission" date="2014-04" db="EMBL/GenBank/DDBJ databases">
        <authorList>
            <consortium name="DOE Joint Genome Institute"/>
            <person name="Kuo A."/>
            <person name="Kohler A."/>
            <person name="Costa M.D."/>
            <person name="Nagy L.G."/>
            <person name="Floudas D."/>
            <person name="Copeland A."/>
            <person name="Barry K.W."/>
            <person name="Cichocki N."/>
            <person name="Veneault-Fourrey C."/>
            <person name="LaButti K."/>
            <person name="Lindquist E.A."/>
            <person name="Lipzen A."/>
            <person name="Lundell T."/>
            <person name="Morin E."/>
            <person name="Murat C."/>
            <person name="Sun H."/>
            <person name="Tunlid A."/>
            <person name="Henrissat B."/>
            <person name="Grigoriev I.V."/>
            <person name="Hibbett D.S."/>
            <person name="Martin F."/>
            <person name="Nordberg H.P."/>
            <person name="Cantor M.N."/>
            <person name="Hua S.X."/>
        </authorList>
    </citation>
    <scope>NUCLEOTIDE SEQUENCE [LARGE SCALE GENOMIC DNA]</scope>
    <source>
        <strain evidence="2 3">Marx 270</strain>
    </source>
</reference>
<proteinExistence type="predicted"/>
<dbReference type="EMBL" id="KN832082">
    <property type="protein sequence ID" value="KIN94908.1"/>
    <property type="molecule type" value="Genomic_DNA"/>
</dbReference>
<evidence type="ECO:0008006" key="4">
    <source>
        <dbReference type="Google" id="ProtNLM"/>
    </source>
</evidence>
<reference evidence="3" key="2">
    <citation type="submission" date="2015-01" db="EMBL/GenBank/DDBJ databases">
        <title>Evolutionary Origins and Diversification of the Mycorrhizal Mutualists.</title>
        <authorList>
            <consortium name="DOE Joint Genome Institute"/>
            <consortium name="Mycorrhizal Genomics Consortium"/>
            <person name="Kohler A."/>
            <person name="Kuo A."/>
            <person name="Nagy L.G."/>
            <person name="Floudas D."/>
            <person name="Copeland A."/>
            <person name="Barry K.W."/>
            <person name="Cichocki N."/>
            <person name="Veneault-Fourrey C."/>
            <person name="LaButti K."/>
            <person name="Lindquist E.A."/>
            <person name="Lipzen A."/>
            <person name="Lundell T."/>
            <person name="Morin E."/>
            <person name="Murat C."/>
            <person name="Riley R."/>
            <person name="Ohm R."/>
            <person name="Sun H."/>
            <person name="Tunlid A."/>
            <person name="Henrissat B."/>
            <person name="Grigoriev I.V."/>
            <person name="Hibbett D.S."/>
            <person name="Martin F."/>
        </authorList>
    </citation>
    <scope>NUCLEOTIDE SEQUENCE [LARGE SCALE GENOMIC DNA]</scope>
    <source>
        <strain evidence="3">Marx 270</strain>
    </source>
</reference>
<evidence type="ECO:0000256" key="1">
    <source>
        <dbReference type="SAM" id="SignalP"/>
    </source>
</evidence>
<dbReference type="InParanoid" id="A0A0C3NHJ4"/>
<evidence type="ECO:0000313" key="2">
    <source>
        <dbReference type="EMBL" id="KIN94908.1"/>
    </source>
</evidence>
<protein>
    <recommendedName>
        <fullName evidence="4">Secreted protein</fullName>
    </recommendedName>
</protein>
<dbReference type="HOGENOM" id="CLU_1579168_0_0_1"/>
<dbReference type="Proteomes" id="UP000054217">
    <property type="component" value="Unassembled WGS sequence"/>
</dbReference>
<name>A0A0C3NHJ4_PISTI</name>
<feature type="chain" id="PRO_5002176285" description="Secreted protein" evidence="1">
    <location>
        <begin position="18"/>
        <end position="169"/>
    </location>
</feature>
<sequence>MLFFLALFVLCTHRRNAQWHTCNILSIYREVEQTLYFVFSICPPPPLPNTFSWNLALQTSRQVPACVGRGSTGRRAIFLGAWLPPVYNGTADAVHHGCERAVGEHPVDHRRVSGRFGDCKAMDVTLQTVIIIWHAQSFLGRYVKSCEFPSLPAFETRRDDGLISHCSTY</sequence>
<organism evidence="2 3">
    <name type="scientific">Pisolithus tinctorius Marx 270</name>
    <dbReference type="NCBI Taxonomy" id="870435"/>
    <lineage>
        <taxon>Eukaryota</taxon>
        <taxon>Fungi</taxon>
        <taxon>Dikarya</taxon>
        <taxon>Basidiomycota</taxon>
        <taxon>Agaricomycotina</taxon>
        <taxon>Agaricomycetes</taxon>
        <taxon>Agaricomycetidae</taxon>
        <taxon>Boletales</taxon>
        <taxon>Sclerodermatineae</taxon>
        <taxon>Pisolithaceae</taxon>
        <taxon>Pisolithus</taxon>
    </lineage>
</organism>
<evidence type="ECO:0000313" key="3">
    <source>
        <dbReference type="Proteomes" id="UP000054217"/>
    </source>
</evidence>
<feature type="signal peptide" evidence="1">
    <location>
        <begin position="1"/>
        <end position="17"/>
    </location>
</feature>
<accession>A0A0C3NHJ4</accession>
<dbReference type="AlphaFoldDB" id="A0A0C3NHJ4"/>
<keyword evidence="3" id="KW-1185">Reference proteome</keyword>